<name>A0A6A4AK80_9STRA</name>
<evidence type="ECO:0000313" key="5">
    <source>
        <dbReference type="Proteomes" id="UP000460718"/>
    </source>
</evidence>
<dbReference type="Proteomes" id="UP000440367">
    <property type="component" value="Unassembled WGS sequence"/>
</dbReference>
<dbReference type="Proteomes" id="UP000460718">
    <property type="component" value="Unassembled WGS sequence"/>
</dbReference>
<organism evidence="3 4">
    <name type="scientific">Phytophthora fragariae</name>
    <dbReference type="NCBI Taxonomy" id="53985"/>
    <lineage>
        <taxon>Eukaryota</taxon>
        <taxon>Sar</taxon>
        <taxon>Stramenopiles</taxon>
        <taxon>Oomycota</taxon>
        <taxon>Peronosporomycetes</taxon>
        <taxon>Peronosporales</taxon>
        <taxon>Peronosporaceae</taxon>
        <taxon>Phytophthora</taxon>
    </lineage>
</organism>
<protein>
    <submittedName>
        <fullName evidence="3">Uncharacterized protein</fullName>
    </submittedName>
</protein>
<dbReference type="EMBL" id="QXFW01000005">
    <property type="protein sequence ID" value="KAE9031204.1"/>
    <property type="molecule type" value="Genomic_DNA"/>
</dbReference>
<accession>A0A6A4AK80</accession>
<evidence type="ECO:0000313" key="3">
    <source>
        <dbReference type="EMBL" id="KAE9258118.1"/>
    </source>
</evidence>
<evidence type="ECO:0000256" key="1">
    <source>
        <dbReference type="SAM" id="MobiDB-lite"/>
    </source>
</evidence>
<feature type="region of interest" description="Disordered" evidence="1">
    <location>
        <begin position="1"/>
        <end position="32"/>
    </location>
</feature>
<gene>
    <name evidence="3" type="ORF">PF002_g411</name>
    <name evidence="2" type="ORF">PF011_g260</name>
</gene>
<comment type="caution">
    <text evidence="3">The sequence shown here is derived from an EMBL/GenBank/DDBJ whole genome shotgun (WGS) entry which is preliminary data.</text>
</comment>
<sequence>MSFGSSDQPLATSFFGSRSSSGPLTTSVSGGFSSAREIATTEGSLAATRDIDVRGDEHTVATATQP</sequence>
<reference evidence="3 4" key="1">
    <citation type="submission" date="2018-08" db="EMBL/GenBank/DDBJ databases">
        <title>Genomic investigation of the strawberry pathogen Phytophthora fragariae indicates pathogenicity is determined by transcriptional variation in three key races.</title>
        <authorList>
            <person name="Adams T.M."/>
            <person name="Armitage A.D."/>
            <person name="Sobczyk M.K."/>
            <person name="Bates H.J."/>
            <person name="Dunwell J.M."/>
            <person name="Nellist C.F."/>
            <person name="Harrison R.J."/>
        </authorList>
    </citation>
    <scope>NUCLEOTIDE SEQUENCE [LARGE SCALE GENOMIC DNA]</scope>
    <source>
        <strain evidence="3 4">BC-1</strain>
        <strain evidence="2 5">SCRP245</strain>
    </source>
</reference>
<dbReference type="EMBL" id="QXGD01000008">
    <property type="protein sequence ID" value="KAE9258118.1"/>
    <property type="molecule type" value="Genomic_DNA"/>
</dbReference>
<evidence type="ECO:0000313" key="2">
    <source>
        <dbReference type="EMBL" id="KAE9031204.1"/>
    </source>
</evidence>
<evidence type="ECO:0000313" key="4">
    <source>
        <dbReference type="Proteomes" id="UP000440367"/>
    </source>
</evidence>
<dbReference type="AlphaFoldDB" id="A0A6A4AK80"/>
<proteinExistence type="predicted"/>